<dbReference type="SUPFAM" id="SSF47874">
    <property type="entry name" value="Annexin"/>
    <property type="match status" value="1"/>
</dbReference>
<comment type="caution">
    <text evidence="1">The sequence shown here is derived from an EMBL/GenBank/DDBJ whole genome shotgun (WGS) entry which is preliminary data.</text>
</comment>
<dbReference type="EMBL" id="BDIP01008413">
    <property type="protein sequence ID" value="GCA64745.1"/>
    <property type="molecule type" value="Genomic_DNA"/>
</dbReference>
<feature type="non-terminal residue" evidence="1">
    <location>
        <position position="1"/>
    </location>
</feature>
<dbReference type="AlphaFoldDB" id="A0A391NU94"/>
<proteinExistence type="predicted"/>
<keyword evidence="2" id="KW-1185">Reference proteome</keyword>
<reference evidence="1 2" key="1">
    <citation type="journal article" date="2018" name="PLoS ONE">
        <title>The draft genome of Kipferlia bialata reveals reductive genome evolution in fornicate parasites.</title>
        <authorList>
            <person name="Tanifuji G."/>
            <person name="Takabayashi S."/>
            <person name="Kume K."/>
            <person name="Takagi M."/>
            <person name="Nakayama T."/>
            <person name="Kamikawa R."/>
            <person name="Inagaki Y."/>
            <person name="Hashimoto T."/>
        </authorList>
    </citation>
    <scope>NUCLEOTIDE SEQUENCE [LARGE SCALE GENOMIC DNA]</scope>
    <source>
        <strain evidence="1">NY0173</strain>
    </source>
</reference>
<protein>
    <submittedName>
        <fullName evidence="1">Uncharacterized protein</fullName>
    </submittedName>
</protein>
<accession>A0A391NU94</accession>
<evidence type="ECO:0000313" key="2">
    <source>
        <dbReference type="Proteomes" id="UP000265618"/>
    </source>
</evidence>
<sequence length="38" mass="4127">GDTTGKYEDLCVAVVTERHRYEAQLVRNACAGAGTDEQ</sequence>
<feature type="non-terminal residue" evidence="1">
    <location>
        <position position="38"/>
    </location>
</feature>
<organism evidence="1 2">
    <name type="scientific">Kipferlia bialata</name>
    <dbReference type="NCBI Taxonomy" id="797122"/>
    <lineage>
        <taxon>Eukaryota</taxon>
        <taxon>Metamonada</taxon>
        <taxon>Carpediemonas-like organisms</taxon>
        <taxon>Kipferlia</taxon>
    </lineage>
</organism>
<dbReference type="GO" id="GO:0005509">
    <property type="term" value="F:calcium ion binding"/>
    <property type="evidence" value="ECO:0007669"/>
    <property type="project" value="InterPro"/>
</dbReference>
<dbReference type="GO" id="GO:0005544">
    <property type="term" value="F:calcium-dependent phospholipid binding"/>
    <property type="evidence" value="ECO:0007669"/>
    <property type="project" value="InterPro"/>
</dbReference>
<gene>
    <name evidence="1" type="ORF">KIPB_015259</name>
</gene>
<dbReference type="Proteomes" id="UP000265618">
    <property type="component" value="Unassembled WGS sequence"/>
</dbReference>
<dbReference type="OrthoDB" id="37886at2759"/>
<dbReference type="InterPro" id="IPR037104">
    <property type="entry name" value="Annexin_sf"/>
</dbReference>
<name>A0A391NU94_9EUKA</name>
<evidence type="ECO:0000313" key="1">
    <source>
        <dbReference type="EMBL" id="GCA64745.1"/>
    </source>
</evidence>